<dbReference type="AlphaFoldDB" id="A0A228EB46"/>
<dbReference type="Gene3D" id="1.10.357.40">
    <property type="entry name" value="YbiA-like"/>
    <property type="match status" value="1"/>
</dbReference>
<dbReference type="NCBIfam" id="TIGR02464">
    <property type="entry name" value="ribofla_fusion"/>
    <property type="match status" value="1"/>
</dbReference>
<comment type="catalytic activity">
    <reaction evidence="1">
        <text>5-amino-6-(5-phospho-D-ribosylamino)uracil + H2O = 5,6-diaminouracil + D-ribose 5-phosphate</text>
        <dbReference type="Rhea" id="RHEA:55020"/>
        <dbReference type="ChEBI" id="CHEBI:15377"/>
        <dbReference type="ChEBI" id="CHEBI:46252"/>
        <dbReference type="ChEBI" id="CHEBI:58453"/>
        <dbReference type="ChEBI" id="CHEBI:78346"/>
    </reaction>
</comment>
<dbReference type="InterPro" id="IPR012816">
    <property type="entry name" value="NADAR"/>
</dbReference>
<comment type="catalytic activity">
    <reaction evidence="2">
        <text>2,5-diamino-6-hydroxy-4-(5-phosphoribosylamino)-pyrimidine + H2O = 2,5,6-triamino-4-hydroxypyrimidine + D-ribose 5-phosphate</text>
        <dbReference type="Rhea" id="RHEA:23436"/>
        <dbReference type="ChEBI" id="CHEBI:15377"/>
        <dbReference type="ChEBI" id="CHEBI:58614"/>
        <dbReference type="ChEBI" id="CHEBI:78346"/>
        <dbReference type="ChEBI" id="CHEBI:137796"/>
    </reaction>
</comment>
<evidence type="ECO:0000313" key="4">
    <source>
        <dbReference type="Proteomes" id="UP000238982"/>
    </source>
</evidence>
<dbReference type="CDD" id="cd15457">
    <property type="entry name" value="NADAR"/>
    <property type="match status" value="1"/>
</dbReference>
<dbReference type="GeneID" id="93168707"/>
<protein>
    <submittedName>
        <fullName evidence="3">DUF1768 domain-containing protein</fullName>
    </submittedName>
</protein>
<dbReference type="SUPFAM" id="SSF143990">
    <property type="entry name" value="YbiA-like"/>
    <property type="match status" value="1"/>
</dbReference>
<evidence type="ECO:0000256" key="1">
    <source>
        <dbReference type="ARBA" id="ARBA00000022"/>
    </source>
</evidence>
<evidence type="ECO:0000313" key="3">
    <source>
        <dbReference type="EMBL" id="PRF64428.1"/>
    </source>
</evidence>
<accession>A0A228EB46</accession>
<dbReference type="InterPro" id="IPR037238">
    <property type="entry name" value="YbiA-like_sf"/>
</dbReference>
<dbReference type="Pfam" id="PF08719">
    <property type="entry name" value="NADAR"/>
    <property type="match status" value="1"/>
</dbReference>
<dbReference type="Proteomes" id="UP000238982">
    <property type="component" value="Unassembled WGS sequence"/>
</dbReference>
<gene>
    <name evidence="3" type="ORF">C6Q15_06135</name>
</gene>
<dbReference type="EMBL" id="PVGH01000029">
    <property type="protein sequence ID" value="PRF64428.1"/>
    <property type="molecule type" value="Genomic_DNA"/>
</dbReference>
<evidence type="ECO:0000256" key="2">
    <source>
        <dbReference type="ARBA" id="ARBA00000751"/>
    </source>
</evidence>
<comment type="caution">
    <text evidence="3">The sequence shown here is derived from an EMBL/GenBank/DDBJ whole genome shotgun (WGS) entry which is preliminary data.</text>
</comment>
<dbReference type="RefSeq" id="WP_038442122.1">
    <property type="nucleotide sequence ID" value="NZ_CADFDE010000013.1"/>
</dbReference>
<dbReference type="KEGG" id="bmk:DM80_5849"/>
<reference evidence="3 4" key="1">
    <citation type="submission" date="2018-03" db="EMBL/GenBank/DDBJ databases">
        <authorList>
            <person name="Keele B.F."/>
        </authorList>
    </citation>
    <scope>NUCLEOTIDE SEQUENCE [LARGE SCALE GENOMIC DNA]</scope>
    <source>
        <strain evidence="3 4">AU19729</strain>
    </source>
</reference>
<proteinExistence type="predicted"/>
<sequence length="162" mass="18196">MRRIGNITAFFGAADVFSNWHPSSFTYHEATFNCVEQFMMYAKAMLFDDHATAAAILASASPREQKRLGRSVCGFDEVRWVQVRESIMFVGCREKFRRNEAFANALLTTGTSILVEASPYDRIWGIGLGEHDPRIGDPSAWRGLNLLGKALMRVRDVLSQSS</sequence>
<name>A0A228EB46_9BURK</name>
<organism evidence="3 4">
    <name type="scientific">Burkholderia multivorans</name>
    <dbReference type="NCBI Taxonomy" id="87883"/>
    <lineage>
        <taxon>Bacteria</taxon>
        <taxon>Pseudomonadati</taxon>
        <taxon>Pseudomonadota</taxon>
        <taxon>Betaproteobacteria</taxon>
        <taxon>Burkholderiales</taxon>
        <taxon>Burkholderiaceae</taxon>
        <taxon>Burkholderia</taxon>
        <taxon>Burkholderia cepacia complex</taxon>
    </lineage>
</organism>